<feature type="chain" id="PRO_5036870860" evidence="1">
    <location>
        <begin position="25"/>
        <end position="161"/>
    </location>
</feature>
<keyword evidence="4" id="KW-1185">Reference proteome</keyword>
<dbReference type="Pfam" id="PF09917">
    <property type="entry name" value="DUF2147"/>
    <property type="match status" value="1"/>
</dbReference>
<dbReference type="PROSITE" id="PS51257">
    <property type="entry name" value="PROKAR_LIPOPROTEIN"/>
    <property type="match status" value="1"/>
</dbReference>
<name>A0A969W7Q6_9GAMM</name>
<dbReference type="PANTHER" id="PTHR36919">
    <property type="entry name" value="BLR1215 PROTEIN"/>
    <property type="match status" value="1"/>
</dbReference>
<reference evidence="3" key="1">
    <citation type="submission" date="2020-03" db="EMBL/GenBank/DDBJ databases">
        <title>Solimonas marina sp. nov., isolated from deep seawater of the Pacific Ocean.</title>
        <authorList>
            <person name="Liu X."/>
            <person name="Lai Q."/>
            <person name="Sun F."/>
            <person name="Gai Y."/>
            <person name="Li G."/>
            <person name="Shao Z."/>
        </authorList>
    </citation>
    <scope>NUCLEOTIDE SEQUENCE</scope>
    <source>
        <strain evidence="3">C16B3</strain>
    </source>
</reference>
<gene>
    <name evidence="3" type="ORF">G7Y82_01815</name>
</gene>
<evidence type="ECO:0000313" key="3">
    <source>
        <dbReference type="EMBL" id="NKF21034.1"/>
    </source>
</evidence>
<dbReference type="Proteomes" id="UP000653472">
    <property type="component" value="Unassembled WGS sequence"/>
</dbReference>
<dbReference type="AlphaFoldDB" id="A0A969W7Q6"/>
<dbReference type="InterPro" id="IPR019223">
    <property type="entry name" value="DUF2147"/>
</dbReference>
<evidence type="ECO:0000259" key="2">
    <source>
        <dbReference type="Pfam" id="PF09917"/>
    </source>
</evidence>
<feature type="signal peptide" evidence="1">
    <location>
        <begin position="1"/>
        <end position="24"/>
    </location>
</feature>
<dbReference type="RefSeq" id="WP_168146278.1">
    <property type="nucleotide sequence ID" value="NZ_JAAVXB010000001.1"/>
</dbReference>
<evidence type="ECO:0000313" key="4">
    <source>
        <dbReference type="Proteomes" id="UP000653472"/>
    </source>
</evidence>
<accession>A0A969W7Q6</accession>
<feature type="domain" description="DUF2147" evidence="2">
    <location>
        <begin position="31"/>
        <end position="147"/>
    </location>
</feature>
<evidence type="ECO:0000256" key="1">
    <source>
        <dbReference type="SAM" id="SignalP"/>
    </source>
</evidence>
<dbReference type="EMBL" id="JAAVXB010000001">
    <property type="protein sequence ID" value="NKF21034.1"/>
    <property type="molecule type" value="Genomic_DNA"/>
</dbReference>
<proteinExistence type="predicted"/>
<organism evidence="3 4">
    <name type="scientific">Solimonas marina</name>
    <dbReference type="NCBI Taxonomy" id="2714601"/>
    <lineage>
        <taxon>Bacteria</taxon>
        <taxon>Pseudomonadati</taxon>
        <taxon>Pseudomonadota</taxon>
        <taxon>Gammaproteobacteria</taxon>
        <taxon>Nevskiales</taxon>
        <taxon>Nevskiaceae</taxon>
        <taxon>Solimonas</taxon>
    </lineage>
</organism>
<keyword evidence="1" id="KW-0732">Signal</keyword>
<comment type="caution">
    <text evidence="3">The sequence shown here is derived from an EMBL/GenBank/DDBJ whole genome shotgun (WGS) entry which is preliminary data.</text>
</comment>
<protein>
    <submittedName>
        <fullName evidence="3">DUF2147 domain-containing protein</fullName>
    </submittedName>
</protein>
<sequence length="161" mass="17185">MRTLKVILAATAVSTACFVGNVWAANDSPVGVWKTIDDSTGKAKSLVQITDEGGTLHGKVIKILHPSHPNPTCDKCDGDKKGKPIEGMEIMWGVKKDGSQWDGGKILDPEKGKTYGVKLSLEDGGDKLDVRGFIGFSLLGRTQTWVRETDPAATSDSTTSP</sequence>
<dbReference type="Gene3D" id="2.40.128.520">
    <property type="match status" value="1"/>
</dbReference>
<dbReference type="PANTHER" id="PTHR36919:SF3">
    <property type="entry name" value="BLL5882 PROTEIN"/>
    <property type="match status" value="1"/>
</dbReference>